<evidence type="ECO:0000259" key="5">
    <source>
        <dbReference type="Pfam" id="PF00849"/>
    </source>
</evidence>
<dbReference type="InterPro" id="IPR006225">
    <property type="entry name" value="PsdUridine_synth_RluC/D"/>
</dbReference>
<dbReference type="CDD" id="cd02869">
    <property type="entry name" value="PseudoU_synth_RluA_like"/>
    <property type="match status" value="1"/>
</dbReference>
<dbReference type="Pfam" id="PF00849">
    <property type="entry name" value="PseudoU_synth_2"/>
    <property type="match status" value="1"/>
</dbReference>
<dbReference type="InterPro" id="IPR006145">
    <property type="entry name" value="PsdUridine_synth_RsuA/RluA"/>
</dbReference>
<dbReference type="EC" id="5.4.99.-" evidence="4"/>
<dbReference type="InterPro" id="IPR006224">
    <property type="entry name" value="PsdUridine_synth_RluA-like_CS"/>
</dbReference>
<dbReference type="NCBIfam" id="TIGR00005">
    <property type="entry name" value="rluA_subfam"/>
    <property type="match status" value="1"/>
</dbReference>
<comment type="function">
    <text evidence="4">Responsible for synthesis of pseudouridine from uracil.</text>
</comment>
<reference evidence="7" key="1">
    <citation type="journal article" date="2019" name="Int. J. Syst. Evol. Microbiol.">
        <title>The Global Catalogue of Microorganisms (GCM) 10K type strain sequencing project: providing services to taxonomists for standard genome sequencing and annotation.</title>
        <authorList>
            <consortium name="The Broad Institute Genomics Platform"/>
            <consortium name="The Broad Institute Genome Sequencing Center for Infectious Disease"/>
            <person name="Wu L."/>
            <person name="Ma J."/>
        </authorList>
    </citation>
    <scope>NUCLEOTIDE SEQUENCE [LARGE SCALE GENOMIC DNA]</scope>
    <source>
        <strain evidence="7">CCUG 56607</strain>
    </source>
</reference>
<evidence type="ECO:0000313" key="6">
    <source>
        <dbReference type="EMBL" id="MFD1017876.1"/>
    </source>
</evidence>
<comment type="similarity">
    <text evidence="2 4">Belongs to the pseudouridine synthase RluA family.</text>
</comment>
<name>A0ABW3KWH5_9BACI</name>
<organism evidence="6 7">
    <name type="scientific">Thalassobacillus hwangdonensis</name>
    <dbReference type="NCBI Taxonomy" id="546108"/>
    <lineage>
        <taxon>Bacteria</taxon>
        <taxon>Bacillati</taxon>
        <taxon>Bacillota</taxon>
        <taxon>Bacilli</taxon>
        <taxon>Bacillales</taxon>
        <taxon>Bacillaceae</taxon>
        <taxon>Thalassobacillus</taxon>
    </lineage>
</organism>
<dbReference type="EMBL" id="JBHTKL010000001">
    <property type="protein sequence ID" value="MFD1017876.1"/>
    <property type="molecule type" value="Genomic_DNA"/>
</dbReference>
<dbReference type="InterPro" id="IPR050188">
    <property type="entry name" value="RluA_PseudoU_synthase"/>
</dbReference>
<keyword evidence="3" id="KW-0694">RNA-binding</keyword>
<keyword evidence="7" id="KW-1185">Reference proteome</keyword>
<accession>A0ABW3KWH5</accession>
<protein>
    <recommendedName>
        <fullName evidence="4">Pseudouridine synthase</fullName>
        <ecNumber evidence="4">5.4.99.-</ecNumber>
    </recommendedName>
</protein>
<evidence type="ECO:0000313" key="7">
    <source>
        <dbReference type="Proteomes" id="UP001596990"/>
    </source>
</evidence>
<evidence type="ECO:0000256" key="3">
    <source>
        <dbReference type="PROSITE-ProRule" id="PRU00182"/>
    </source>
</evidence>
<evidence type="ECO:0000256" key="2">
    <source>
        <dbReference type="ARBA" id="ARBA00010876"/>
    </source>
</evidence>
<dbReference type="PANTHER" id="PTHR21600">
    <property type="entry name" value="MITOCHONDRIAL RNA PSEUDOURIDINE SYNTHASE"/>
    <property type="match status" value="1"/>
</dbReference>
<comment type="caution">
    <text evidence="6">The sequence shown here is derived from an EMBL/GenBank/DDBJ whole genome shotgun (WGS) entry which is preliminary data.</text>
</comment>
<proteinExistence type="inferred from homology"/>
<dbReference type="PROSITE" id="PS50889">
    <property type="entry name" value="S4"/>
    <property type="match status" value="1"/>
</dbReference>
<dbReference type="Gene3D" id="3.30.2350.10">
    <property type="entry name" value="Pseudouridine synthase"/>
    <property type="match status" value="1"/>
</dbReference>
<keyword evidence="4" id="KW-0413">Isomerase</keyword>
<dbReference type="SUPFAM" id="SSF55120">
    <property type="entry name" value="Pseudouridine synthase"/>
    <property type="match status" value="1"/>
</dbReference>
<dbReference type="RefSeq" id="WP_386055956.1">
    <property type="nucleotide sequence ID" value="NZ_JBHTKL010000001.1"/>
</dbReference>
<sequence>MKEFTLSWKIEKNHHGMLVRDYLHSVRAFSRQILKQVKSSNGILLNGIHVNVRAELKTGDELTIQFPPEARGDRMVADDTKLDILYEDDHLLILNKPAGVATSPSAQHPEGTIANRVIGHYDKEQLPFTFHVVTRLDRDTSGLMLIAKHQYSHSLLSGLQQQRIIKRKYQAIVEGHLTKKVDKIQKPIARKPGSIIEREVSGSGKNAITAYQVIKEYSGYSLVELELKTGRTHQIRVHMSSLGHPLAGDDLYGAKGNALSRHALHCVELSLPHPFTDEELIFRHPFPEEIIKQYSS</sequence>
<dbReference type="PROSITE" id="PS01129">
    <property type="entry name" value="PSI_RLU"/>
    <property type="match status" value="1"/>
</dbReference>
<evidence type="ECO:0000256" key="1">
    <source>
        <dbReference type="ARBA" id="ARBA00000073"/>
    </source>
</evidence>
<dbReference type="PANTHER" id="PTHR21600:SF35">
    <property type="entry name" value="PSEUDOURIDINE SYNTHASE"/>
    <property type="match status" value="1"/>
</dbReference>
<evidence type="ECO:0000256" key="4">
    <source>
        <dbReference type="RuleBase" id="RU362028"/>
    </source>
</evidence>
<dbReference type="InterPro" id="IPR020103">
    <property type="entry name" value="PsdUridine_synth_cat_dom_sf"/>
</dbReference>
<feature type="domain" description="Pseudouridine synthase RsuA/RluA-like" evidence="5">
    <location>
        <begin position="90"/>
        <end position="241"/>
    </location>
</feature>
<dbReference type="Proteomes" id="UP001596990">
    <property type="component" value="Unassembled WGS sequence"/>
</dbReference>
<comment type="catalytic activity">
    <reaction evidence="1 4">
        <text>a uridine in RNA = a pseudouridine in RNA</text>
        <dbReference type="Rhea" id="RHEA:48348"/>
        <dbReference type="Rhea" id="RHEA-COMP:12068"/>
        <dbReference type="Rhea" id="RHEA-COMP:12069"/>
        <dbReference type="ChEBI" id="CHEBI:65314"/>
        <dbReference type="ChEBI" id="CHEBI:65315"/>
    </reaction>
</comment>
<gene>
    <name evidence="6" type="ORF">ACFQ2J_01580</name>
</gene>